<name>A0AAD8WZ54_LOLMU</name>
<dbReference type="AlphaFoldDB" id="A0AAD8WZ54"/>
<proteinExistence type="predicted"/>
<dbReference type="EMBL" id="JAUUTY010000002">
    <property type="protein sequence ID" value="KAK1683598.1"/>
    <property type="molecule type" value="Genomic_DNA"/>
</dbReference>
<keyword evidence="4" id="KW-1185">Reference proteome</keyword>
<feature type="region of interest" description="Disordered" evidence="1">
    <location>
        <begin position="284"/>
        <end position="303"/>
    </location>
</feature>
<dbReference type="PANTHER" id="PTHR11439">
    <property type="entry name" value="GAG-POL-RELATED RETROTRANSPOSON"/>
    <property type="match status" value="1"/>
</dbReference>
<evidence type="ECO:0000259" key="2">
    <source>
        <dbReference type="Pfam" id="PF07727"/>
    </source>
</evidence>
<dbReference type="CDD" id="cd09272">
    <property type="entry name" value="RNase_HI_RT_Ty1"/>
    <property type="match status" value="1"/>
</dbReference>
<feature type="domain" description="Reverse transcriptase Ty1/copia-type" evidence="2">
    <location>
        <begin position="47"/>
        <end position="125"/>
    </location>
</feature>
<dbReference type="InterPro" id="IPR013103">
    <property type="entry name" value="RVT_2"/>
</dbReference>
<protein>
    <recommendedName>
        <fullName evidence="2">Reverse transcriptase Ty1/copia-type domain-containing protein</fullName>
    </recommendedName>
</protein>
<gene>
    <name evidence="3" type="ORF">QYE76_044446</name>
</gene>
<dbReference type="InterPro" id="IPR043502">
    <property type="entry name" value="DNA/RNA_pol_sf"/>
</dbReference>
<dbReference type="SUPFAM" id="SSF56672">
    <property type="entry name" value="DNA/RNA polymerases"/>
    <property type="match status" value="1"/>
</dbReference>
<dbReference type="Pfam" id="PF07727">
    <property type="entry name" value="RVT_2"/>
    <property type="match status" value="1"/>
</dbReference>
<sequence>MGAGQRADEVGFEEDFDLVILLLELAIELLSDTSLFILHGTLGTAYLLLYVDDIILTASTSTLLERVITALSAEFAMTDLGELHHFLGLAVRRDSQGMFLSQTQYALEILERAGMSSCHSASTPVDTSPKLAAEAGPPVADPSEYRSLAGALQYLTFTRPDIAYAVQQICLHMHDPRDQHLLLVKRVLRYVKGTLHHGLQLTPSSTDRLVAYTDADWAGCPDTRRSTSGYCVFLGDNLISWSSKRQHTVSRSSAEAEYRGVANAVAEATKRSSAPIHLHYRRRPRAVRRDTSPPPSAAAMSDAGVQPHPHAALWAQATAVQNIKSLIPVTLDLKASNFTKWRNFLQIAVTQYTLAHHLSTATPPVDEEWQRMDSTVMRWLYGSITPDIADMVMAAGSTAFAVLDAITALFRDNQQARAGYLGQKFRNIEQGDKSVTAYCLEQKTAADGLADVNAPVSDDALVWNTIKGLNDHYKDIGNLAPLLTPFPTFMQFRNMLLLQELKPSSMRSSSPSVYYATPPAGGPRGGPAPPPPQPHVGRPGFGTPAPAYGAPGNGSSRNKGKKKSYGAGHAPAFPSLQHPWTGAIYMHPMAGPSHGTGLLGPRPHALPPRPAQGFMAMPAPLYVPPSPATFTYNGYQAYGAPSTPTWDPSALASYFNTMSLQAPQEWVMDTGASAHMSSDAVFITYGRRHDRRPRLGPYATHAHWAASACWGVPVRRTAPSLHCACCLDAPDAGLLGPLAGPHAGSLGLLLAGPRVGLLGPFHRLYGPAVAGPRRGLWLRVSLVEFAYDTSSTVVPTTCPPDDHPSLGWQGHRSTPAPQPPRYSGRRSITAP</sequence>
<dbReference type="Proteomes" id="UP001231189">
    <property type="component" value="Unassembled WGS sequence"/>
</dbReference>
<feature type="region of interest" description="Disordered" evidence="1">
    <location>
        <begin position="505"/>
        <end position="570"/>
    </location>
</feature>
<reference evidence="3" key="1">
    <citation type="submission" date="2023-07" db="EMBL/GenBank/DDBJ databases">
        <title>A chromosome-level genome assembly of Lolium multiflorum.</title>
        <authorList>
            <person name="Chen Y."/>
            <person name="Copetti D."/>
            <person name="Kolliker R."/>
            <person name="Studer B."/>
        </authorList>
    </citation>
    <scope>NUCLEOTIDE SEQUENCE</scope>
    <source>
        <strain evidence="3">02402/16</strain>
        <tissue evidence="3">Leaf</tissue>
    </source>
</reference>
<comment type="caution">
    <text evidence="3">The sequence shown here is derived from an EMBL/GenBank/DDBJ whole genome shotgun (WGS) entry which is preliminary data.</text>
</comment>
<accession>A0AAD8WZ54</accession>
<evidence type="ECO:0000256" key="1">
    <source>
        <dbReference type="SAM" id="MobiDB-lite"/>
    </source>
</evidence>
<organism evidence="3 4">
    <name type="scientific">Lolium multiflorum</name>
    <name type="common">Italian ryegrass</name>
    <name type="synonym">Lolium perenne subsp. multiflorum</name>
    <dbReference type="NCBI Taxonomy" id="4521"/>
    <lineage>
        <taxon>Eukaryota</taxon>
        <taxon>Viridiplantae</taxon>
        <taxon>Streptophyta</taxon>
        <taxon>Embryophyta</taxon>
        <taxon>Tracheophyta</taxon>
        <taxon>Spermatophyta</taxon>
        <taxon>Magnoliopsida</taxon>
        <taxon>Liliopsida</taxon>
        <taxon>Poales</taxon>
        <taxon>Poaceae</taxon>
        <taxon>BOP clade</taxon>
        <taxon>Pooideae</taxon>
        <taxon>Poodae</taxon>
        <taxon>Poeae</taxon>
        <taxon>Poeae Chloroplast Group 2 (Poeae type)</taxon>
        <taxon>Loliodinae</taxon>
        <taxon>Loliinae</taxon>
        <taxon>Lolium</taxon>
    </lineage>
</organism>
<evidence type="ECO:0000313" key="3">
    <source>
        <dbReference type="EMBL" id="KAK1683598.1"/>
    </source>
</evidence>
<evidence type="ECO:0000313" key="4">
    <source>
        <dbReference type="Proteomes" id="UP001231189"/>
    </source>
</evidence>
<dbReference type="PANTHER" id="PTHR11439:SF524">
    <property type="entry name" value="RNA-DIRECTED DNA POLYMERASE, PROTEIN KINASE RLK-PELLE-DLSV FAMILY"/>
    <property type="match status" value="1"/>
</dbReference>
<feature type="region of interest" description="Disordered" evidence="1">
    <location>
        <begin position="796"/>
        <end position="831"/>
    </location>
</feature>